<evidence type="ECO:0000256" key="1">
    <source>
        <dbReference type="SAM" id="SignalP"/>
    </source>
</evidence>
<evidence type="ECO:0000313" key="2">
    <source>
        <dbReference type="EMBL" id="MBD1261606.1"/>
    </source>
</evidence>
<organism evidence="3 4">
    <name type="scientific">Maribacter polysiphoniae</name>
    <dbReference type="NCBI Taxonomy" id="429344"/>
    <lineage>
        <taxon>Bacteria</taxon>
        <taxon>Pseudomonadati</taxon>
        <taxon>Bacteroidota</taxon>
        <taxon>Flavobacteriia</taxon>
        <taxon>Flavobacteriales</taxon>
        <taxon>Flavobacteriaceae</taxon>
        <taxon>Maribacter</taxon>
    </lineage>
</organism>
<dbReference type="AlphaFoldDB" id="A0A316DW53"/>
<dbReference type="RefSeq" id="WP_109652380.1">
    <property type="nucleotide sequence ID" value="NZ_JACWLN010000006.1"/>
</dbReference>
<dbReference type="OrthoDB" id="9808753at2"/>
<dbReference type="EMBL" id="QGGQ01000007">
    <property type="protein sequence ID" value="PWK22597.1"/>
    <property type="molecule type" value="Genomic_DNA"/>
</dbReference>
<dbReference type="Proteomes" id="UP000245667">
    <property type="component" value="Unassembled WGS sequence"/>
</dbReference>
<dbReference type="EMBL" id="JACWLN010000006">
    <property type="protein sequence ID" value="MBD1261606.1"/>
    <property type="molecule type" value="Genomic_DNA"/>
</dbReference>
<keyword evidence="5" id="KW-1185">Reference proteome</keyword>
<evidence type="ECO:0000313" key="5">
    <source>
        <dbReference type="Proteomes" id="UP000651837"/>
    </source>
</evidence>
<gene>
    <name evidence="2" type="ORF">HZY62_13460</name>
    <name evidence="3" type="ORF">LX92_03072</name>
</gene>
<proteinExistence type="predicted"/>
<protein>
    <recommendedName>
        <fullName evidence="6">Endosialidase-like protein</fullName>
    </recommendedName>
</protein>
<comment type="caution">
    <text evidence="3">The sequence shown here is derived from an EMBL/GenBank/DDBJ whole genome shotgun (WGS) entry which is preliminary data.</text>
</comment>
<feature type="chain" id="PRO_5016441504" description="Endosialidase-like protein" evidence="1">
    <location>
        <begin position="19"/>
        <end position="320"/>
    </location>
</feature>
<sequence length="320" mass="34555">MKILIFAFLIFLSIHLNAQTNSFPSSGNVGIGTTTPSGKLEIQGGSGEQAQGQILLVGNGQSGPGDAYISFYEGDEANSKWSVGVKDNDNVFSISNGLTMDASPKLVIKDISGNVGIGTTNPTGKLQVQGDSGEQSQGQIHIIGNGQSGPGDAYISFYEGVEANSKWSVGVKDNDNAFSISHGLTMDAAPKLVISDVTGNIGIGTSNPGIWKLAVKGKIRAEEIKVETGWADYVFKDDYNLPTLEEVEKHINEKGHLINIPSAKEVETNGIELGEMNKLLLEKIEELTLYTLQQEQKLFRQEERLLKLEGKLRLLMTKND</sequence>
<feature type="signal peptide" evidence="1">
    <location>
        <begin position="1"/>
        <end position="18"/>
    </location>
</feature>
<evidence type="ECO:0000313" key="3">
    <source>
        <dbReference type="EMBL" id="PWK22597.1"/>
    </source>
</evidence>
<dbReference type="Proteomes" id="UP000651837">
    <property type="component" value="Unassembled WGS sequence"/>
</dbReference>
<keyword evidence="1" id="KW-0732">Signal</keyword>
<reference evidence="2 5" key="2">
    <citation type="submission" date="2020-07" db="EMBL/GenBank/DDBJ databases">
        <title>The draft genome sequence of Maribacter polysiphoniae KCTC 22021.</title>
        <authorList>
            <person name="Mu L."/>
        </authorList>
    </citation>
    <scope>NUCLEOTIDE SEQUENCE [LARGE SCALE GENOMIC DNA]</scope>
    <source>
        <strain evidence="2 5">KCTC 22021</strain>
    </source>
</reference>
<reference evidence="3 4" key="1">
    <citation type="submission" date="2018-05" db="EMBL/GenBank/DDBJ databases">
        <title>Genomic Encyclopedia of Archaeal and Bacterial Type Strains, Phase II (KMG-II): from individual species to whole genera.</title>
        <authorList>
            <person name="Goeker M."/>
        </authorList>
    </citation>
    <scope>NUCLEOTIDE SEQUENCE [LARGE SCALE GENOMIC DNA]</scope>
    <source>
        <strain evidence="3 4">DSM 23514</strain>
    </source>
</reference>
<name>A0A316DW53_9FLAO</name>
<evidence type="ECO:0008006" key="6">
    <source>
        <dbReference type="Google" id="ProtNLM"/>
    </source>
</evidence>
<accession>A0A316DW53</accession>
<evidence type="ECO:0000313" key="4">
    <source>
        <dbReference type="Proteomes" id="UP000245667"/>
    </source>
</evidence>